<feature type="compositionally biased region" description="Low complexity" evidence="1">
    <location>
        <begin position="94"/>
        <end position="109"/>
    </location>
</feature>
<gene>
    <name evidence="2" type="ORF">GCM10022268_26640</name>
</gene>
<comment type="caution">
    <text evidence="2">The sequence shown here is derived from an EMBL/GenBank/DDBJ whole genome shotgun (WGS) entry which is preliminary data.</text>
</comment>
<feature type="region of interest" description="Disordered" evidence="1">
    <location>
        <begin position="1"/>
        <end position="58"/>
    </location>
</feature>
<protein>
    <submittedName>
        <fullName evidence="2">Uncharacterized protein</fullName>
    </submittedName>
</protein>
<feature type="compositionally biased region" description="Basic and acidic residues" evidence="1">
    <location>
        <begin position="41"/>
        <end position="58"/>
    </location>
</feature>
<organism evidence="2 3">
    <name type="scientific">Sphingomonas cynarae</name>
    <dbReference type="NCBI Taxonomy" id="930197"/>
    <lineage>
        <taxon>Bacteria</taxon>
        <taxon>Pseudomonadati</taxon>
        <taxon>Pseudomonadota</taxon>
        <taxon>Alphaproteobacteria</taxon>
        <taxon>Sphingomonadales</taxon>
        <taxon>Sphingomonadaceae</taxon>
        <taxon>Sphingomonas</taxon>
    </lineage>
</organism>
<feature type="compositionally biased region" description="Polar residues" evidence="1">
    <location>
        <begin position="1"/>
        <end position="14"/>
    </location>
</feature>
<evidence type="ECO:0000313" key="3">
    <source>
        <dbReference type="Proteomes" id="UP001500523"/>
    </source>
</evidence>
<dbReference type="EMBL" id="BAABBF010000006">
    <property type="protein sequence ID" value="GAA3716938.1"/>
    <property type="molecule type" value="Genomic_DNA"/>
</dbReference>
<name>A0ABP7EBK8_9SPHN</name>
<accession>A0ABP7EBK8</accession>
<evidence type="ECO:0000256" key="1">
    <source>
        <dbReference type="SAM" id="MobiDB-lite"/>
    </source>
</evidence>
<sequence>MNMMTPVTGNTPSAAMTGVAPVRPVAEPERSFAQGDSGEDQSGRDQPDDGRERGAETTLRYKFDWLVQSQVRAGTIDPDDAAEMIRLFDRTIADATGADATGADATVADAEVDRDDRDPAGPNRQAPAETKARSTPRGSAAAALLDRMRERFGVDGPYDDHGGQNVSTPVGTVVDEQV</sequence>
<dbReference type="Proteomes" id="UP001500523">
    <property type="component" value="Unassembled WGS sequence"/>
</dbReference>
<proteinExistence type="predicted"/>
<evidence type="ECO:0000313" key="2">
    <source>
        <dbReference type="EMBL" id="GAA3716938.1"/>
    </source>
</evidence>
<feature type="compositionally biased region" description="Basic and acidic residues" evidence="1">
    <location>
        <begin position="152"/>
        <end position="162"/>
    </location>
</feature>
<dbReference type="RefSeq" id="WP_344693904.1">
    <property type="nucleotide sequence ID" value="NZ_BAABBF010000006.1"/>
</dbReference>
<feature type="region of interest" description="Disordered" evidence="1">
    <location>
        <begin position="94"/>
        <end position="140"/>
    </location>
</feature>
<reference evidence="3" key="1">
    <citation type="journal article" date="2019" name="Int. J. Syst. Evol. Microbiol.">
        <title>The Global Catalogue of Microorganisms (GCM) 10K type strain sequencing project: providing services to taxonomists for standard genome sequencing and annotation.</title>
        <authorList>
            <consortium name="The Broad Institute Genomics Platform"/>
            <consortium name="The Broad Institute Genome Sequencing Center for Infectious Disease"/>
            <person name="Wu L."/>
            <person name="Ma J."/>
        </authorList>
    </citation>
    <scope>NUCLEOTIDE SEQUENCE [LARGE SCALE GENOMIC DNA]</scope>
    <source>
        <strain evidence="3">JCM 17498</strain>
    </source>
</reference>
<keyword evidence="3" id="KW-1185">Reference proteome</keyword>
<feature type="region of interest" description="Disordered" evidence="1">
    <location>
        <begin position="152"/>
        <end position="178"/>
    </location>
</feature>